<organism evidence="2 3">
    <name type="scientific">Novosphingobium decolorationis</name>
    <dbReference type="NCBI Taxonomy" id="2698673"/>
    <lineage>
        <taxon>Bacteria</taxon>
        <taxon>Pseudomonadati</taxon>
        <taxon>Pseudomonadota</taxon>
        <taxon>Alphaproteobacteria</taxon>
        <taxon>Sphingomonadales</taxon>
        <taxon>Sphingomonadaceae</taxon>
        <taxon>Novosphingobium</taxon>
    </lineage>
</organism>
<evidence type="ECO:0000256" key="1">
    <source>
        <dbReference type="SAM" id="Phobius"/>
    </source>
</evidence>
<evidence type="ECO:0000313" key="3">
    <source>
        <dbReference type="Proteomes" id="UP000677126"/>
    </source>
</evidence>
<keyword evidence="1" id="KW-0472">Membrane</keyword>
<dbReference type="EMBL" id="CP054856">
    <property type="protein sequence ID" value="QVM83268.1"/>
    <property type="molecule type" value="Genomic_DNA"/>
</dbReference>
<protein>
    <submittedName>
        <fullName evidence="2">Uncharacterized protein</fullName>
    </submittedName>
</protein>
<keyword evidence="1" id="KW-0812">Transmembrane</keyword>
<feature type="transmembrane region" description="Helical" evidence="1">
    <location>
        <begin position="106"/>
        <end position="127"/>
    </location>
</feature>
<dbReference type="RefSeq" id="WP_213502627.1">
    <property type="nucleotide sequence ID" value="NZ_CP054856.1"/>
</dbReference>
<gene>
    <name evidence="2" type="ORF">HT578_05710</name>
</gene>
<sequence length="187" mass="19199">MASAFLLSTGFVLAAGGPVLLRMGWNGPRPAVALGWAALGFALVLTLTAGGAWGLAAGATLASLVALGLLAVAALRSPAPARTRAPREPALRRAPRPSLPDIARRTGIFLIIALADLVASLALGWGAQRLAWLSGMAEADALLVGLFALPLCWALLASWQLTRIRITDMLLAALAVAIAGGLPWLTL</sequence>
<keyword evidence="1" id="KW-1133">Transmembrane helix</keyword>
<reference evidence="2 3" key="1">
    <citation type="journal article" date="2021" name="Int. J. Syst. Evol. Microbiol.">
        <title>Novosphingobium decolorationis sp. nov., an aniline blue-decolourizing bacterium isolated from East Pacific sediment.</title>
        <authorList>
            <person name="Chen X."/>
            <person name="Dong B."/>
            <person name="Chen T."/>
            <person name="Ren N."/>
            <person name="Wang J."/>
            <person name="Xu Y."/>
            <person name="Yang J."/>
            <person name="Zhu S."/>
            <person name="Chen J."/>
        </authorList>
    </citation>
    <scope>NUCLEOTIDE SEQUENCE [LARGE SCALE GENOMIC DNA]</scope>
    <source>
        <strain evidence="2 3">502str22</strain>
    </source>
</reference>
<accession>A0ABX8E2G9</accession>
<evidence type="ECO:0000313" key="2">
    <source>
        <dbReference type="EMBL" id="QVM83268.1"/>
    </source>
</evidence>
<name>A0ABX8E2G9_9SPHN</name>
<feature type="transmembrane region" description="Helical" evidence="1">
    <location>
        <begin position="169"/>
        <end position="186"/>
    </location>
</feature>
<dbReference type="Proteomes" id="UP000677126">
    <property type="component" value="Chromosome"/>
</dbReference>
<feature type="transmembrane region" description="Helical" evidence="1">
    <location>
        <begin position="139"/>
        <end position="157"/>
    </location>
</feature>
<proteinExistence type="predicted"/>
<feature type="transmembrane region" description="Helical" evidence="1">
    <location>
        <begin position="52"/>
        <end position="75"/>
    </location>
</feature>
<keyword evidence="3" id="KW-1185">Reference proteome</keyword>